<organism evidence="1 2">
    <name type="scientific">Solanum commersonii</name>
    <name type="common">Commerson's wild potato</name>
    <name type="synonym">Commerson's nightshade</name>
    <dbReference type="NCBI Taxonomy" id="4109"/>
    <lineage>
        <taxon>Eukaryota</taxon>
        <taxon>Viridiplantae</taxon>
        <taxon>Streptophyta</taxon>
        <taxon>Embryophyta</taxon>
        <taxon>Tracheophyta</taxon>
        <taxon>Spermatophyta</taxon>
        <taxon>Magnoliopsida</taxon>
        <taxon>eudicotyledons</taxon>
        <taxon>Gunneridae</taxon>
        <taxon>Pentapetalae</taxon>
        <taxon>asterids</taxon>
        <taxon>lamiids</taxon>
        <taxon>Solanales</taxon>
        <taxon>Solanaceae</taxon>
        <taxon>Solanoideae</taxon>
        <taxon>Solaneae</taxon>
        <taxon>Solanum</taxon>
    </lineage>
</organism>
<dbReference type="AlphaFoldDB" id="A0A9J5W595"/>
<keyword evidence="2" id="KW-1185">Reference proteome</keyword>
<proteinExistence type="predicted"/>
<evidence type="ECO:0000313" key="1">
    <source>
        <dbReference type="EMBL" id="KAG5570690.1"/>
    </source>
</evidence>
<sequence length="122" mass="14201">MINNYLDEVRRNLLLNITQYEKFDTSMRSETSDDAFINAKGFSATYENQNISYTFITDPISRDINALIDMKQKHVDSLQLELFSMNIFELLQIVKDPEIRAQIIDNISNTSFSQNITEEVHT</sequence>
<gene>
    <name evidence="1" type="ORF">H5410_060456</name>
</gene>
<dbReference type="Proteomes" id="UP000824120">
    <property type="component" value="Chromosome 12"/>
</dbReference>
<accession>A0A9J5W595</accession>
<protein>
    <submittedName>
        <fullName evidence="1">Uncharacterized protein</fullName>
    </submittedName>
</protein>
<evidence type="ECO:0000313" key="2">
    <source>
        <dbReference type="Proteomes" id="UP000824120"/>
    </source>
</evidence>
<comment type="caution">
    <text evidence="1">The sequence shown here is derived from an EMBL/GenBank/DDBJ whole genome shotgun (WGS) entry which is preliminary data.</text>
</comment>
<dbReference type="EMBL" id="JACXVP010000012">
    <property type="protein sequence ID" value="KAG5570690.1"/>
    <property type="molecule type" value="Genomic_DNA"/>
</dbReference>
<dbReference type="OrthoDB" id="1743486at2759"/>
<name>A0A9J5W595_SOLCO</name>
<reference evidence="1 2" key="1">
    <citation type="submission" date="2020-09" db="EMBL/GenBank/DDBJ databases">
        <title>De no assembly of potato wild relative species, Solanum commersonii.</title>
        <authorList>
            <person name="Cho K."/>
        </authorList>
    </citation>
    <scope>NUCLEOTIDE SEQUENCE [LARGE SCALE GENOMIC DNA]</scope>
    <source>
        <strain evidence="1">LZ3.2</strain>
        <tissue evidence="1">Leaf</tissue>
    </source>
</reference>